<proteinExistence type="predicted"/>
<reference evidence="4" key="1">
    <citation type="submission" date="2020-05" db="EMBL/GenBank/DDBJ databases">
        <authorList>
            <person name="Chiriac C."/>
            <person name="Salcher M."/>
            <person name="Ghai R."/>
            <person name="Kavagutti S V."/>
        </authorList>
    </citation>
    <scope>NUCLEOTIDE SEQUENCE</scope>
</reference>
<dbReference type="EMBL" id="CAFBPN010000001">
    <property type="protein sequence ID" value="CAB5006391.1"/>
    <property type="molecule type" value="Genomic_DNA"/>
</dbReference>
<sequence>MANTQQRKKPSNSSRNSSPQRQQTRPNQKAPTAKPAPAKVAAPTKAPIAKLEKRFSLQPYFLLLGAVLGVVVGAVLTLVSGLLVLLPVLIAVGAGLGWVVYRRATAASFSVMSSYVAAQEIDSEDHPRLFNLLESLCAVSGVSVPVVGVTTDATVNAYMVADPLGVEQSHIVFTEGALRVMERIELEGFVAACLARVKSGRLELQTETAGVVATLGKFIPSGLARKALEACFNTQDVFDADLKACGITRFPPGLIAAYEKMSAESTVTSGVNPLNVHLWLANPKSAFAANLSNASGSNASSSTVIGSEVVHPALATRLALLREI</sequence>
<dbReference type="Gene3D" id="3.30.2010.10">
    <property type="entry name" value="Metalloproteases ('zincins'), catalytic domain"/>
    <property type="match status" value="1"/>
</dbReference>
<feature type="region of interest" description="Disordered" evidence="1">
    <location>
        <begin position="1"/>
        <end position="40"/>
    </location>
</feature>
<dbReference type="PANTHER" id="PTHR43221:SF1">
    <property type="entry name" value="PROTEASE HTPX"/>
    <property type="match status" value="1"/>
</dbReference>
<protein>
    <submittedName>
        <fullName evidence="4">Unannotated protein</fullName>
    </submittedName>
</protein>
<feature type="transmembrane region" description="Helical" evidence="2">
    <location>
        <begin position="60"/>
        <end position="78"/>
    </location>
</feature>
<feature type="compositionally biased region" description="Low complexity" evidence="1">
    <location>
        <begin position="11"/>
        <end position="40"/>
    </location>
</feature>
<evidence type="ECO:0000256" key="1">
    <source>
        <dbReference type="SAM" id="MobiDB-lite"/>
    </source>
</evidence>
<feature type="compositionally biased region" description="Basic residues" evidence="1">
    <location>
        <begin position="1"/>
        <end position="10"/>
    </location>
</feature>
<keyword evidence="2" id="KW-0812">Transmembrane</keyword>
<keyword evidence="2" id="KW-1133">Transmembrane helix</keyword>
<dbReference type="InterPro" id="IPR050083">
    <property type="entry name" value="HtpX_protease"/>
</dbReference>
<evidence type="ECO:0000313" key="4">
    <source>
        <dbReference type="EMBL" id="CAB5063078.1"/>
    </source>
</evidence>
<keyword evidence="2" id="KW-0472">Membrane</keyword>
<dbReference type="PANTHER" id="PTHR43221">
    <property type="entry name" value="PROTEASE HTPX"/>
    <property type="match status" value="1"/>
</dbReference>
<name>A0A6J7UFD9_9ZZZZ</name>
<accession>A0A6J7UFD9</accession>
<evidence type="ECO:0000256" key="2">
    <source>
        <dbReference type="SAM" id="Phobius"/>
    </source>
</evidence>
<gene>
    <name evidence="3" type="ORF">UFOPK4098_00042</name>
    <name evidence="4" type="ORF">UFOPK4347_00550</name>
</gene>
<dbReference type="AlphaFoldDB" id="A0A6J7UFD9"/>
<dbReference type="EMBL" id="CAFBQU010000009">
    <property type="protein sequence ID" value="CAB5063078.1"/>
    <property type="molecule type" value="Genomic_DNA"/>
</dbReference>
<organism evidence="4">
    <name type="scientific">freshwater metagenome</name>
    <dbReference type="NCBI Taxonomy" id="449393"/>
    <lineage>
        <taxon>unclassified sequences</taxon>
        <taxon>metagenomes</taxon>
        <taxon>ecological metagenomes</taxon>
    </lineage>
</organism>
<feature type="transmembrane region" description="Helical" evidence="2">
    <location>
        <begin position="84"/>
        <end position="101"/>
    </location>
</feature>
<evidence type="ECO:0000313" key="3">
    <source>
        <dbReference type="EMBL" id="CAB5006391.1"/>
    </source>
</evidence>